<feature type="non-terminal residue" evidence="1">
    <location>
        <position position="1"/>
    </location>
</feature>
<sequence length="61" mass="7404">FSKIDTDSRDSHNEFLRDDVYPMIAQELIRRIIRGSPFHSLRLFFVLRFIADVQNPRQLRR</sequence>
<dbReference type="Proteomes" id="UP000218796">
    <property type="component" value="Unassembled WGS sequence"/>
</dbReference>
<evidence type="ECO:0000313" key="1">
    <source>
        <dbReference type="EMBL" id="PAV94224.1"/>
    </source>
</evidence>
<evidence type="ECO:0000313" key="2">
    <source>
        <dbReference type="Proteomes" id="UP000218796"/>
    </source>
</evidence>
<organism evidence="1 2">
    <name type="scientific">Hafnia paralvei</name>
    <dbReference type="NCBI Taxonomy" id="546367"/>
    <lineage>
        <taxon>Bacteria</taxon>
        <taxon>Pseudomonadati</taxon>
        <taxon>Pseudomonadota</taxon>
        <taxon>Gammaproteobacteria</taxon>
        <taxon>Enterobacterales</taxon>
        <taxon>Hafniaceae</taxon>
        <taxon>Hafnia</taxon>
    </lineage>
</organism>
<protein>
    <submittedName>
        <fullName evidence="1">Uncharacterized protein</fullName>
    </submittedName>
</protein>
<accession>A0A2A2M6J8</accession>
<dbReference type="AlphaFoldDB" id="A0A2A2M6J8"/>
<reference evidence="1 2" key="1">
    <citation type="submission" date="2017-08" db="EMBL/GenBank/DDBJ databases">
        <title>Draft Genome Sequence of Hafnia alvei CITHA-6 Isolated from Raw Bovine Milk.</title>
        <authorList>
            <person name="Culligan E.P."/>
            <person name="Mcsweeney A."/>
            <person name="O'Doherty C."/>
            <person name="Gleeson E."/>
            <person name="O'Riordan D."/>
            <person name="Sleator R.D."/>
        </authorList>
    </citation>
    <scope>NUCLEOTIDE SEQUENCE [LARGE SCALE GENOMIC DNA]</scope>
    <source>
        <strain evidence="1 2">CITHA-6</strain>
    </source>
</reference>
<dbReference type="EMBL" id="NQMS01000016">
    <property type="protein sequence ID" value="PAV94224.1"/>
    <property type="molecule type" value="Genomic_DNA"/>
</dbReference>
<keyword evidence="2" id="KW-1185">Reference proteome</keyword>
<comment type="caution">
    <text evidence="1">The sequence shown here is derived from an EMBL/GenBank/DDBJ whole genome shotgun (WGS) entry which is preliminary data.</text>
</comment>
<gene>
    <name evidence="1" type="ORF">CJD50_21655</name>
</gene>
<proteinExistence type="predicted"/>
<name>A0A2A2M6J8_9GAMM</name>